<dbReference type="Pfam" id="PF02076">
    <property type="entry name" value="STE3"/>
    <property type="match status" value="1"/>
</dbReference>
<feature type="transmembrane region" description="Helical" evidence="11">
    <location>
        <begin position="37"/>
        <end position="55"/>
    </location>
</feature>
<dbReference type="OrthoDB" id="2874149at2759"/>
<dbReference type="CDD" id="cd14966">
    <property type="entry name" value="7tmD_STE3"/>
    <property type="match status" value="1"/>
</dbReference>
<dbReference type="InterPro" id="IPR001499">
    <property type="entry name" value="GPCR_STE3"/>
</dbReference>
<evidence type="ECO:0000256" key="10">
    <source>
        <dbReference type="SAM" id="MobiDB-lite"/>
    </source>
</evidence>
<keyword evidence="5 11" id="KW-1133">Transmembrane helix</keyword>
<keyword evidence="7 11" id="KW-0472">Membrane</keyword>
<evidence type="ECO:0000256" key="8">
    <source>
        <dbReference type="ARBA" id="ARBA00023170"/>
    </source>
</evidence>
<keyword evidence="3" id="KW-0589">Pheromone response</keyword>
<reference evidence="12 13" key="1">
    <citation type="submission" date="2018-06" db="EMBL/GenBank/DDBJ databases">
        <title>A transcriptomic atlas of mushroom development highlights an independent origin of complex multicellularity.</title>
        <authorList>
            <consortium name="DOE Joint Genome Institute"/>
            <person name="Krizsan K."/>
            <person name="Almasi E."/>
            <person name="Merenyi Z."/>
            <person name="Sahu N."/>
            <person name="Viragh M."/>
            <person name="Koszo T."/>
            <person name="Mondo S."/>
            <person name="Kiss B."/>
            <person name="Balint B."/>
            <person name="Kues U."/>
            <person name="Barry K."/>
            <person name="Hegedus J.C."/>
            <person name="Henrissat B."/>
            <person name="Johnson J."/>
            <person name="Lipzen A."/>
            <person name="Ohm R."/>
            <person name="Nagy I."/>
            <person name="Pangilinan J."/>
            <person name="Yan J."/>
            <person name="Xiong Y."/>
            <person name="Grigoriev I.V."/>
            <person name="Hibbett D.S."/>
            <person name="Nagy L.G."/>
        </authorList>
    </citation>
    <scope>NUCLEOTIDE SEQUENCE [LARGE SCALE GENOMIC DNA]</scope>
    <source>
        <strain evidence="12 13">SZMC22713</strain>
    </source>
</reference>
<dbReference type="STRING" id="50990.A0A4Y7PVY4"/>
<dbReference type="VEuPathDB" id="FungiDB:BD410DRAFT_751961"/>
<evidence type="ECO:0000256" key="1">
    <source>
        <dbReference type="ARBA" id="ARBA00004141"/>
    </source>
</evidence>
<evidence type="ECO:0000256" key="6">
    <source>
        <dbReference type="ARBA" id="ARBA00023040"/>
    </source>
</evidence>
<evidence type="ECO:0000256" key="2">
    <source>
        <dbReference type="ARBA" id="ARBA00011085"/>
    </source>
</evidence>
<name>A0A4Y7PVY4_9AGAM</name>
<dbReference type="Gene3D" id="1.20.1070.10">
    <property type="entry name" value="Rhodopsin 7-helix transmembrane proteins"/>
    <property type="match status" value="1"/>
</dbReference>
<dbReference type="PRINTS" id="PR00901">
    <property type="entry name" value="PHEROMONEBAR"/>
</dbReference>
<accession>A0A4Y7PVY4</accession>
<evidence type="ECO:0000313" key="13">
    <source>
        <dbReference type="Proteomes" id="UP000294933"/>
    </source>
</evidence>
<evidence type="ECO:0000256" key="11">
    <source>
        <dbReference type="SAM" id="Phobius"/>
    </source>
</evidence>
<evidence type="ECO:0000256" key="9">
    <source>
        <dbReference type="ARBA" id="ARBA00023224"/>
    </source>
</evidence>
<dbReference type="GO" id="GO:0005886">
    <property type="term" value="C:plasma membrane"/>
    <property type="evidence" value="ECO:0007669"/>
    <property type="project" value="TreeGrafter"/>
</dbReference>
<comment type="subcellular location">
    <subcellularLocation>
        <location evidence="1">Membrane</location>
        <topology evidence="1">Multi-pass membrane protein</topology>
    </subcellularLocation>
</comment>
<feature type="transmembrane region" description="Helical" evidence="11">
    <location>
        <begin position="6"/>
        <end position="25"/>
    </location>
</feature>
<feature type="transmembrane region" description="Helical" evidence="11">
    <location>
        <begin position="268"/>
        <end position="287"/>
    </location>
</feature>
<dbReference type="EMBL" id="ML170195">
    <property type="protein sequence ID" value="TDL19557.1"/>
    <property type="molecule type" value="Genomic_DNA"/>
</dbReference>
<dbReference type="PANTHER" id="PTHR28097">
    <property type="entry name" value="PHEROMONE A FACTOR RECEPTOR"/>
    <property type="match status" value="1"/>
</dbReference>
<evidence type="ECO:0000256" key="7">
    <source>
        <dbReference type="ARBA" id="ARBA00023136"/>
    </source>
</evidence>
<evidence type="ECO:0000256" key="5">
    <source>
        <dbReference type="ARBA" id="ARBA00022989"/>
    </source>
</evidence>
<keyword evidence="13" id="KW-1185">Reference proteome</keyword>
<feature type="transmembrane region" description="Helical" evidence="11">
    <location>
        <begin position="75"/>
        <end position="95"/>
    </location>
</feature>
<dbReference type="PRINTS" id="PR00899">
    <property type="entry name" value="GPCRSTE3"/>
</dbReference>
<keyword evidence="9" id="KW-0807">Transducer</keyword>
<evidence type="ECO:0000256" key="4">
    <source>
        <dbReference type="ARBA" id="ARBA00022692"/>
    </source>
</evidence>
<dbReference type="Proteomes" id="UP000294933">
    <property type="component" value="Unassembled WGS sequence"/>
</dbReference>
<dbReference type="GO" id="GO:0004934">
    <property type="term" value="F:mating-type alpha-factor pheromone receptor activity"/>
    <property type="evidence" value="ECO:0007669"/>
    <property type="project" value="InterPro"/>
</dbReference>
<gene>
    <name evidence="12" type="ORF">BD410DRAFT_751961</name>
</gene>
<keyword evidence="8" id="KW-0675">Receptor</keyword>
<proteinExistence type="inferred from homology"/>
<protein>
    <submittedName>
        <fullName evidence="12">STE3-domain-containing protein</fullName>
    </submittedName>
</protein>
<sequence length="407" mass="45870">MEPTYPLYPIVSFLCFILVLAPLPTHWRLRNAGTSMYIIWTAASCLILFVNSLVWHDNAIDKAPVWCDISGRILLGNGIAIPACILCIQRRLYLITSTQVVIISQKEKRKYFIQDLFVSLGFPLLVMVLAYTVQGNRYDIYEEFGCFIPIYNVWPAYPIYYLPPLAMGLISLCYSLLTLRAFVSRRSELNEFINSGTVTFKRHVRLMCLASTDIAFTIPFCVWGLQADISTIHPYVSWEDTHFGFSIIRTYPDIIWRNNETSRILVEFCRWIVILCAVVFIAFFTFAEESRKNYGAIFCAAKKRFCPWNRKGSSTRTSDPSSVHWGNSNDFASNAGRNTVLPVFLNDNSALTLAVALGNHAELDDNYPRKGNTSAGSGSLGSSRTSVTTDCVSPLPPTLTSRPHCIP</sequence>
<dbReference type="AlphaFoldDB" id="A0A4Y7PVY4"/>
<feature type="transmembrane region" description="Helical" evidence="11">
    <location>
        <begin position="159"/>
        <end position="183"/>
    </location>
</feature>
<keyword evidence="6" id="KW-0297">G-protein coupled receptor</keyword>
<dbReference type="PANTHER" id="PTHR28097:SF1">
    <property type="entry name" value="PHEROMONE A FACTOR RECEPTOR"/>
    <property type="match status" value="1"/>
</dbReference>
<feature type="compositionally biased region" description="Polar residues" evidence="10">
    <location>
        <begin position="371"/>
        <end position="391"/>
    </location>
</feature>
<evidence type="ECO:0000313" key="12">
    <source>
        <dbReference type="EMBL" id="TDL19557.1"/>
    </source>
</evidence>
<comment type="similarity">
    <text evidence="2">Belongs to the G-protein coupled receptor 4 family.</text>
</comment>
<feature type="region of interest" description="Disordered" evidence="10">
    <location>
        <begin position="367"/>
        <end position="407"/>
    </location>
</feature>
<organism evidence="12 13">
    <name type="scientific">Rickenella mellea</name>
    <dbReference type="NCBI Taxonomy" id="50990"/>
    <lineage>
        <taxon>Eukaryota</taxon>
        <taxon>Fungi</taxon>
        <taxon>Dikarya</taxon>
        <taxon>Basidiomycota</taxon>
        <taxon>Agaricomycotina</taxon>
        <taxon>Agaricomycetes</taxon>
        <taxon>Hymenochaetales</taxon>
        <taxon>Rickenellaceae</taxon>
        <taxon>Rickenella</taxon>
    </lineage>
</organism>
<dbReference type="InterPro" id="IPR000481">
    <property type="entry name" value="GPCR_Pheromne_B_alpha_rcpt"/>
</dbReference>
<keyword evidence="4 11" id="KW-0812">Transmembrane</keyword>
<feature type="transmembrane region" description="Helical" evidence="11">
    <location>
        <begin position="116"/>
        <end position="133"/>
    </location>
</feature>
<evidence type="ECO:0000256" key="3">
    <source>
        <dbReference type="ARBA" id="ARBA00022507"/>
    </source>
</evidence>
<dbReference type="GO" id="GO:0000750">
    <property type="term" value="P:pheromone-dependent signal transduction involved in conjugation with cellular fusion"/>
    <property type="evidence" value="ECO:0007669"/>
    <property type="project" value="TreeGrafter"/>
</dbReference>